<feature type="compositionally biased region" description="Basic residues" evidence="1">
    <location>
        <begin position="39"/>
        <end position="61"/>
    </location>
</feature>
<evidence type="ECO:0000313" key="4">
    <source>
        <dbReference type="Proteomes" id="UP001560267"/>
    </source>
</evidence>
<dbReference type="Proteomes" id="UP001560267">
    <property type="component" value="Unassembled WGS sequence"/>
</dbReference>
<evidence type="ECO:0000313" key="3">
    <source>
        <dbReference type="EMBL" id="MEX6429047.1"/>
    </source>
</evidence>
<accession>A0ABV3Y0G5</accession>
<dbReference type="EMBL" id="JBFSHR010000009">
    <property type="protein sequence ID" value="MEX6429047.1"/>
    <property type="molecule type" value="Genomic_DNA"/>
</dbReference>
<feature type="domain" description="Probable transposase IS891/IS1136/IS1341" evidence="2">
    <location>
        <begin position="4"/>
        <end position="89"/>
    </location>
</feature>
<name>A0ABV3Y0G5_9ACTN</name>
<sequence length="93" mass="10521">MAHEPTGEIVGIDMGVAHTATLSTGEFLDMPEPLSKGEQRRKRRLQRKLARQVKGSNRRNQPKLAIAKLSAKESDRRKDWIEKTTTELVLNQA</sequence>
<organism evidence="3 4">
    <name type="scientific">Ferrimicrobium acidiphilum</name>
    <dbReference type="NCBI Taxonomy" id="121039"/>
    <lineage>
        <taxon>Bacteria</taxon>
        <taxon>Bacillati</taxon>
        <taxon>Actinomycetota</taxon>
        <taxon>Acidimicrobiia</taxon>
        <taxon>Acidimicrobiales</taxon>
        <taxon>Acidimicrobiaceae</taxon>
        <taxon>Ferrimicrobium</taxon>
    </lineage>
</organism>
<feature type="region of interest" description="Disordered" evidence="1">
    <location>
        <begin position="23"/>
        <end position="77"/>
    </location>
</feature>
<evidence type="ECO:0000256" key="1">
    <source>
        <dbReference type="SAM" id="MobiDB-lite"/>
    </source>
</evidence>
<gene>
    <name evidence="3" type="ORF">AB6A68_04260</name>
</gene>
<protein>
    <submittedName>
        <fullName evidence="3">Transposase</fullName>
    </submittedName>
</protein>
<dbReference type="Pfam" id="PF01385">
    <property type="entry name" value="OrfB_IS605"/>
    <property type="match status" value="1"/>
</dbReference>
<comment type="caution">
    <text evidence="3">The sequence shown here is derived from an EMBL/GenBank/DDBJ whole genome shotgun (WGS) entry which is preliminary data.</text>
</comment>
<keyword evidence="4" id="KW-1185">Reference proteome</keyword>
<evidence type="ECO:0000259" key="2">
    <source>
        <dbReference type="Pfam" id="PF01385"/>
    </source>
</evidence>
<proteinExistence type="predicted"/>
<reference evidence="3 4" key="1">
    <citation type="submission" date="2024-07" db="EMBL/GenBank/DDBJ databases">
        <title>Draft Genome Sequence of Ferrimicrobium acidiphilum Strain YE2023, Isolated from a Pulp of Bioleach Reactor.</title>
        <authorList>
            <person name="Elkina Y.A."/>
            <person name="Bulaeva A.G."/>
            <person name="Beletsky A.V."/>
            <person name="Mardanov A.V."/>
        </authorList>
    </citation>
    <scope>NUCLEOTIDE SEQUENCE [LARGE SCALE GENOMIC DNA]</scope>
    <source>
        <strain evidence="3 4">YE2023</strain>
    </source>
</reference>
<dbReference type="RefSeq" id="WP_369084297.1">
    <property type="nucleotide sequence ID" value="NZ_JBFSHR010000009.1"/>
</dbReference>
<dbReference type="InterPro" id="IPR001959">
    <property type="entry name" value="Transposase"/>
</dbReference>